<comment type="similarity">
    <text evidence="2 9">Belongs to the cytochrome P450 family.</text>
</comment>
<organism evidence="10 11">
    <name type="scientific">Pisolithus microcarpus 441</name>
    <dbReference type="NCBI Taxonomy" id="765257"/>
    <lineage>
        <taxon>Eukaryota</taxon>
        <taxon>Fungi</taxon>
        <taxon>Dikarya</taxon>
        <taxon>Basidiomycota</taxon>
        <taxon>Agaricomycotina</taxon>
        <taxon>Agaricomycetes</taxon>
        <taxon>Agaricomycetidae</taxon>
        <taxon>Boletales</taxon>
        <taxon>Sclerodermatineae</taxon>
        <taxon>Pisolithaceae</taxon>
        <taxon>Pisolithus</taxon>
    </lineage>
</organism>
<keyword evidence="11" id="KW-1185">Reference proteome</keyword>
<feature type="binding site" description="axial binding residue" evidence="8">
    <location>
        <position position="229"/>
    </location>
    <ligand>
        <name>heme</name>
        <dbReference type="ChEBI" id="CHEBI:30413"/>
    </ligand>
    <ligandPart>
        <name>Fe</name>
        <dbReference type="ChEBI" id="CHEBI:18248"/>
    </ligandPart>
</feature>
<evidence type="ECO:0000256" key="8">
    <source>
        <dbReference type="PIRSR" id="PIRSR602401-1"/>
    </source>
</evidence>
<dbReference type="HOGENOM" id="CLU_001570_27_0_1"/>
<dbReference type="EMBL" id="KN833856">
    <property type="protein sequence ID" value="KIK16473.1"/>
    <property type="molecule type" value="Genomic_DNA"/>
</dbReference>
<dbReference type="PANTHER" id="PTHR24287">
    <property type="entry name" value="P450, PUTATIVE (EUROFUNG)-RELATED"/>
    <property type="match status" value="1"/>
</dbReference>
<sequence length="305" mass="34671">MWRLAEFWNDRIQKDMEVCHGLINPILKDALDMKRSIKEGELPTKHAYTEGEGLLEDTLLGHLVNCTEDAAVIRDEIMNILIAGRDTTASTLTFLVYMLSQHPDVLKRLRAEVLSTVGSSRGPTYDDVREMKYMRAVINETLRLYPSIPFNIRTSTEAVVWPGVNGGPPIYIPPNTRIPFSIILMHRRKDLWGPDADIFDPNRFIDERLKYLTSNPFIFLPFSAGPRICLGQQFAYNEMSFFLVRLLQTFSSITLAEDLQTRPSDRAEGTGRNAQEKVIIQHHVSLYVDGGLWVRMGEAGNSNDV</sequence>
<keyword evidence="7 9" id="KW-0503">Monooxygenase</keyword>
<dbReference type="AlphaFoldDB" id="A0A0C9Z987"/>
<name>A0A0C9Z987_9AGAM</name>
<dbReference type="InterPro" id="IPR036396">
    <property type="entry name" value="Cyt_P450_sf"/>
</dbReference>
<evidence type="ECO:0000256" key="7">
    <source>
        <dbReference type="ARBA" id="ARBA00023033"/>
    </source>
</evidence>
<dbReference type="InterPro" id="IPR001128">
    <property type="entry name" value="Cyt_P450"/>
</dbReference>
<dbReference type="STRING" id="765257.A0A0C9Z987"/>
<dbReference type="PRINTS" id="PR00463">
    <property type="entry name" value="EP450I"/>
</dbReference>
<dbReference type="Gene3D" id="1.10.630.10">
    <property type="entry name" value="Cytochrome P450"/>
    <property type="match status" value="1"/>
</dbReference>
<reference evidence="11" key="2">
    <citation type="submission" date="2015-01" db="EMBL/GenBank/DDBJ databases">
        <title>Evolutionary Origins and Diversification of the Mycorrhizal Mutualists.</title>
        <authorList>
            <consortium name="DOE Joint Genome Institute"/>
            <consortium name="Mycorrhizal Genomics Consortium"/>
            <person name="Kohler A."/>
            <person name="Kuo A."/>
            <person name="Nagy L.G."/>
            <person name="Floudas D."/>
            <person name="Copeland A."/>
            <person name="Barry K.W."/>
            <person name="Cichocki N."/>
            <person name="Veneault-Fourrey C."/>
            <person name="LaButti K."/>
            <person name="Lindquist E.A."/>
            <person name="Lipzen A."/>
            <person name="Lundell T."/>
            <person name="Morin E."/>
            <person name="Murat C."/>
            <person name="Riley R."/>
            <person name="Ohm R."/>
            <person name="Sun H."/>
            <person name="Tunlid A."/>
            <person name="Henrissat B."/>
            <person name="Grigoriev I.V."/>
            <person name="Hibbett D.S."/>
            <person name="Martin F."/>
        </authorList>
    </citation>
    <scope>NUCLEOTIDE SEQUENCE [LARGE SCALE GENOMIC DNA]</scope>
    <source>
        <strain evidence="11">441</strain>
    </source>
</reference>
<dbReference type="SUPFAM" id="SSF48264">
    <property type="entry name" value="Cytochrome P450"/>
    <property type="match status" value="1"/>
</dbReference>
<keyword evidence="6 8" id="KW-0408">Iron</keyword>
<evidence type="ECO:0000256" key="5">
    <source>
        <dbReference type="ARBA" id="ARBA00023002"/>
    </source>
</evidence>
<keyword evidence="4 8" id="KW-0479">Metal-binding</keyword>
<evidence type="ECO:0000256" key="2">
    <source>
        <dbReference type="ARBA" id="ARBA00010617"/>
    </source>
</evidence>
<dbReference type="PRINTS" id="PR00385">
    <property type="entry name" value="P450"/>
</dbReference>
<keyword evidence="3 8" id="KW-0349">Heme</keyword>
<evidence type="ECO:0000256" key="9">
    <source>
        <dbReference type="RuleBase" id="RU000461"/>
    </source>
</evidence>
<reference evidence="10 11" key="1">
    <citation type="submission" date="2014-04" db="EMBL/GenBank/DDBJ databases">
        <authorList>
            <consortium name="DOE Joint Genome Institute"/>
            <person name="Kuo A."/>
            <person name="Kohler A."/>
            <person name="Costa M.D."/>
            <person name="Nagy L.G."/>
            <person name="Floudas D."/>
            <person name="Copeland A."/>
            <person name="Barry K.W."/>
            <person name="Cichocki N."/>
            <person name="Veneault-Fourrey C."/>
            <person name="LaButti K."/>
            <person name="Lindquist E.A."/>
            <person name="Lipzen A."/>
            <person name="Lundell T."/>
            <person name="Morin E."/>
            <person name="Murat C."/>
            <person name="Sun H."/>
            <person name="Tunlid A."/>
            <person name="Henrissat B."/>
            <person name="Grigoriev I.V."/>
            <person name="Hibbett D.S."/>
            <person name="Martin F."/>
            <person name="Nordberg H.P."/>
            <person name="Cantor M.N."/>
            <person name="Hua S.X."/>
        </authorList>
    </citation>
    <scope>NUCLEOTIDE SEQUENCE [LARGE SCALE GENOMIC DNA]</scope>
    <source>
        <strain evidence="10 11">441</strain>
    </source>
</reference>
<accession>A0A0C9Z987</accession>
<evidence type="ECO:0000256" key="3">
    <source>
        <dbReference type="ARBA" id="ARBA00022617"/>
    </source>
</evidence>
<evidence type="ECO:0008006" key="12">
    <source>
        <dbReference type="Google" id="ProtNLM"/>
    </source>
</evidence>
<dbReference type="Pfam" id="PF00067">
    <property type="entry name" value="p450"/>
    <property type="match status" value="1"/>
</dbReference>
<evidence type="ECO:0000313" key="11">
    <source>
        <dbReference type="Proteomes" id="UP000054018"/>
    </source>
</evidence>
<comment type="cofactor">
    <cofactor evidence="1 8">
        <name>heme</name>
        <dbReference type="ChEBI" id="CHEBI:30413"/>
    </cofactor>
</comment>
<dbReference type="GO" id="GO:0020037">
    <property type="term" value="F:heme binding"/>
    <property type="evidence" value="ECO:0007669"/>
    <property type="project" value="InterPro"/>
</dbReference>
<dbReference type="OrthoDB" id="2624093at2759"/>
<evidence type="ECO:0000313" key="10">
    <source>
        <dbReference type="EMBL" id="KIK16473.1"/>
    </source>
</evidence>
<dbReference type="GO" id="GO:0004497">
    <property type="term" value="F:monooxygenase activity"/>
    <property type="evidence" value="ECO:0007669"/>
    <property type="project" value="UniProtKB-KW"/>
</dbReference>
<evidence type="ECO:0000256" key="6">
    <source>
        <dbReference type="ARBA" id="ARBA00023004"/>
    </source>
</evidence>
<protein>
    <recommendedName>
        <fullName evidence="12">Cytochrome P450</fullName>
    </recommendedName>
</protein>
<proteinExistence type="inferred from homology"/>
<keyword evidence="5 9" id="KW-0560">Oxidoreductase</keyword>
<dbReference type="InterPro" id="IPR002401">
    <property type="entry name" value="Cyt_P450_E_grp-I"/>
</dbReference>
<dbReference type="GO" id="GO:0016705">
    <property type="term" value="F:oxidoreductase activity, acting on paired donors, with incorporation or reduction of molecular oxygen"/>
    <property type="evidence" value="ECO:0007669"/>
    <property type="project" value="InterPro"/>
</dbReference>
<dbReference type="Proteomes" id="UP000054018">
    <property type="component" value="Unassembled WGS sequence"/>
</dbReference>
<gene>
    <name evidence="10" type="ORF">PISMIDRAFT_686262</name>
</gene>
<dbReference type="PANTHER" id="PTHR24287:SF1">
    <property type="entry name" value="P450, PUTATIVE (EUROFUNG)-RELATED"/>
    <property type="match status" value="1"/>
</dbReference>
<dbReference type="InterPro" id="IPR047146">
    <property type="entry name" value="Cyt_P450_E_CYP52_fungi"/>
</dbReference>
<evidence type="ECO:0000256" key="1">
    <source>
        <dbReference type="ARBA" id="ARBA00001971"/>
    </source>
</evidence>
<dbReference type="PROSITE" id="PS00086">
    <property type="entry name" value="CYTOCHROME_P450"/>
    <property type="match status" value="1"/>
</dbReference>
<dbReference type="GO" id="GO:0005506">
    <property type="term" value="F:iron ion binding"/>
    <property type="evidence" value="ECO:0007669"/>
    <property type="project" value="InterPro"/>
</dbReference>
<evidence type="ECO:0000256" key="4">
    <source>
        <dbReference type="ARBA" id="ARBA00022723"/>
    </source>
</evidence>
<dbReference type="InterPro" id="IPR017972">
    <property type="entry name" value="Cyt_P450_CS"/>
</dbReference>